<dbReference type="OrthoDB" id="1751476at2759"/>
<dbReference type="PANTHER" id="PTHR42648">
    <property type="entry name" value="TRANSPOSASE, PUTATIVE-RELATED"/>
    <property type="match status" value="1"/>
</dbReference>
<evidence type="ECO:0000313" key="3">
    <source>
        <dbReference type="Proteomes" id="UP000257109"/>
    </source>
</evidence>
<dbReference type="PANTHER" id="PTHR42648:SF19">
    <property type="entry name" value="RNA-DIRECTED DNA POLYMERASE"/>
    <property type="match status" value="1"/>
</dbReference>
<keyword evidence="3" id="KW-1185">Reference proteome</keyword>
<evidence type="ECO:0000259" key="1">
    <source>
        <dbReference type="Pfam" id="PF25597"/>
    </source>
</evidence>
<protein>
    <recommendedName>
        <fullName evidence="1">Retroviral polymerase SH3-like domain-containing protein</fullName>
    </recommendedName>
</protein>
<name>A0A371GGL5_MUCPR</name>
<reference evidence="2" key="1">
    <citation type="submission" date="2018-05" db="EMBL/GenBank/DDBJ databases">
        <title>Draft genome of Mucuna pruriens seed.</title>
        <authorList>
            <person name="Nnadi N.E."/>
            <person name="Vos R."/>
            <person name="Hasami M.H."/>
            <person name="Devisetty U.K."/>
            <person name="Aguiy J.C."/>
        </authorList>
    </citation>
    <scope>NUCLEOTIDE SEQUENCE [LARGE SCALE GENOMIC DNA]</scope>
    <source>
        <strain evidence="2">JCA_2017</strain>
    </source>
</reference>
<accession>A0A371GGL5</accession>
<feature type="non-terminal residue" evidence="2">
    <location>
        <position position="1"/>
    </location>
</feature>
<organism evidence="2 3">
    <name type="scientific">Mucuna pruriens</name>
    <name type="common">Velvet bean</name>
    <name type="synonym">Dolichos pruriens</name>
    <dbReference type="NCBI Taxonomy" id="157652"/>
    <lineage>
        <taxon>Eukaryota</taxon>
        <taxon>Viridiplantae</taxon>
        <taxon>Streptophyta</taxon>
        <taxon>Embryophyta</taxon>
        <taxon>Tracheophyta</taxon>
        <taxon>Spermatophyta</taxon>
        <taxon>Magnoliopsida</taxon>
        <taxon>eudicotyledons</taxon>
        <taxon>Gunneridae</taxon>
        <taxon>Pentapetalae</taxon>
        <taxon>rosids</taxon>
        <taxon>fabids</taxon>
        <taxon>Fabales</taxon>
        <taxon>Fabaceae</taxon>
        <taxon>Papilionoideae</taxon>
        <taxon>50 kb inversion clade</taxon>
        <taxon>NPAAA clade</taxon>
        <taxon>indigoferoid/millettioid clade</taxon>
        <taxon>Phaseoleae</taxon>
        <taxon>Mucuna</taxon>
    </lineage>
</organism>
<dbReference type="AlphaFoldDB" id="A0A371GGL5"/>
<dbReference type="Proteomes" id="UP000257109">
    <property type="component" value="Unassembled WGS sequence"/>
</dbReference>
<sequence length="153" mass="18076">MILTLLYTSRQKLLIHLLFAKQHIYIRPILKKTPYELCKGRQPNISYFHPFICDCFILNSKDNLCKFDPKYDKETFIGYSTTSKAYKVYNSRTLKVKEFIHVKLYDSKPDKELSELNEPFVKSLGMFKIESELGQTSKTKLKWVCSHKLNPRT</sequence>
<dbReference type="EMBL" id="QJKJ01005603">
    <property type="protein sequence ID" value="RDX89698.1"/>
    <property type="molecule type" value="Genomic_DNA"/>
</dbReference>
<gene>
    <name evidence="2" type="ORF">CR513_28543</name>
</gene>
<evidence type="ECO:0000313" key="2">
    <source>
        <dbReference type="EMBL" id="RDX89698.1"/>
    </source>
</evidence>
<dbReference type="Pfam" id="PF25597">
    <property type="entry name" value="SH3_retrovirus"/>
    <property type="match status" value="1"/>
</dbReference>
<feature type="domain" description="Retroviral polymerase SH3-like" evidence="1">
    <location>
        <begin position="53"/>
        <end position="112"/>
    </location>
</feature>
<comment type="caution">
    <text evidence="2">The sequence shown here is derived from an EMBL/GenBank/DDBJ whole genome shotgun (WGS) entry which is preliminary data.</text>
</comment>
<dbReference type="InterPro" id="IPR039537">
    <property type="entry name" value="Retrotran_Ty1/copia-like"/>
</dbReference>
<dbReference type="InterPro" id="IPR057670">
    <property type="entry name" value="SH3_retrovirus"/>
</dbReference>
<proteinExistence type="predicted"/>